<evidence type="ECO:0000256" key="1">
    <source>
        <dbReference type="SAM" id="MobiDB-lite"/>
    </source>
</evidence>
<feature type="compositionally biased region" description="Low complexity" evidence="1">
    <location>
        <begin position="68"/>
        <end position="77"/>
    </location>
</feature>
<sequence length="115" mass="13069">MSWLRLRVAVILPVRANGALMLVKRVDPVQPGCGRSRRVPPRRVCFPEGEKPMQPPLPIRHDADPQNRRPAGRPWPRAPLRLQERWRKLQASVDLAESVFAECDRAAVAPGTRLR</sequence>
<dbReference type="AlphaFoldDB" id="A0A6L9MG18"/>
<feature type="region of interest" description="Disordered" evidence="1">
    <location>
        <begin position="33"/>
        <end position="77"/>
    </location>
</feature>
<accession>A0A6L9MG18</accession>
<proteinExistence type="predicted"/>
<name>A0A6L9MG18_9HYPH</name>
<gene>
    <name evidence="2" type="ORF">GTW51_07330</name>
</gene>
<evidence type="ECO:0000313" key="2">
    <source>
        <dbReference type="EMBL" id="NDV86510.1"/>
    </source>
</evidence>
<protein>
    <submittedName>
        <fullName evidence="2">Uncharacterized protein</fullName>
    </submittedName>
</protein>
<evidence type="ECO:0000313" key="3">
    <source>
        <dbReference type="Proteomes" id="UP000476332"/>
    </source>
</evidence>
<dbReference type="RefSeq" id="WP_163043242.1">
    <property type="nucleotide sequence ID" value="NZ_JAAAMJ010000003.1"/>
</dbReference>
<keyword evidence="3" id="KW-1185">Reference proteome</keyword>
<organism evidence="2 3">
    <name type="scientific">Aurantimonas aggregata</name>
    <dbReference type="NCBI Taxonomy" id="2047720"/>
    <lineage>
        <taxon>Bacteria</taxon>
        <taxon>Pseudomonadati</taxon>
        <taxon>Pseudomonadota</taxon>
        <taxon>Alphaproteobacteria</taxon>
        <taxon>Hyphomicrobiales</taxon>
        <taxon>Aurantimonadaceae</taxon>
        <taxon>Aurantimonas</taxon>
    </lineage>
</organism>
<dbReference type="Proteomes" id="UP000476332">
    <property type="component" value="Unassembled WGS sequence"/>
</dbReference>
<reference evidence="2 3" key="1">
    <citation type="submission" date="2020-01" db="EMBL/GenBank/DDBJ databases">
        <title>Genomes of bacteria type strains.</title>
        <authorList>
            <person name="Chen J."/>
            <person name="Zhu S."/>
            <person name="Chen J."/>
        </authorList>
    </citation>
    <scope>NUCLEOTIDE SEQUENCE [LARGE SCALE GENOMIC DNA]</scope>
    <source>
        <strain evidence="2 3">KCTC 52919</strain>
    </source>
</reference>
<dbReference type="EMBL" id="JAAAMJ010000003">
    <property type="protein sequence ID" value="NDV86510.1"/>
    <property type="molecule type" value="Genomic_DNA"/>
</dbReference>
<comment type="caution">
    <text evidence="2">The sequence shown here is derived from an EMBL/GenBank/DDBJ whole genome shotgun (WGS) entry which is preliminary data.</text>
</comment>